<dbReference type="Proteomes" id="UP000220158">
    <property type="component" value="Chromosome 10"/>
</dbReference>
<keyword evidence="3" id="KW-1185">Reference proteome</keyword>
<dbReference type="AlphaFoldDB" id="A0A1J1H6J3"/>
<accession>A0A1J1H6J3</accession>
<dbReference type="KEGG" id="prel:PRELSG_1019100"/>
<feature type="chain" id="PRO_5012723835" description="Secreted ookinete protein" evidence="1">
    <location>
        <begin position="20"/>
        <end position="269"/>
    </location>
</feature>
<dbReference type="GeneID" id="39736657"/>
<name>A0A1J1H6J3_PLARL</name>
<evidence type="ECO:0008006" key="4">
    <source>
        <dbReference type="Google" id="ProtNLM"/>
    </source>
</evidence>
<reference evidence="2 3" key="1">
    <citation type="submission" date="2015-04" db="EMBL/GenBank/DDBJ databases">
        <authorList>
            <consortium name="Pathogen Informatics"/>
        </authorList>
    </citation>
    <scope>NUCLEOTIDE SEQUENCE [LARGE SCALE GENOMIC DNA]</scope>
    <source>
        <strain evidence="2 3">SGS1</strain>
    </source>
</reference>
<evidence type="ECO:0000313" key="2">
    <source>
        <dbReference type="EMBL" id="CRH00536.1"/>
    </source>
</evidence>
<dbReference type="PANTHER" id="PTHR39767:SF2">
    <property type="entry name" value="CHROMOSOME UNDETERMINED SCAFFOLD_1, WHOLE GENOME SHOTGUN SEQUENCE"/>
    <property type="match status" value="1"/>
</dbReference>
<gene>
    <name evidence="2" type="ORF">PRELSG_1019100</name>
</gene>
<dbReference type="RefSeq" id="XP_028533539.1">
    <property type="nucleotide sequence ID" value="XM_028677118.1"/>
</dbReference>
<dbReference type="EMBL" id="LN835305">
    <property type="protein sequence ID" value="CRH00536.1"/>
    <property type="molecule type" value="Genomic_DNA"/>
</dbReference>
<keyword evidence="1" id="KW-0732">Signal</keyword>
<protein>
    <recommendedName>
        <fullName evidence="4">Secreted ookinete protein</fullName>
    </recommendedName>
</protein>
<dbReference type="PANTHER" id="PTHR39767">
    <property type="entry name" value="CALCIUM/CALMODULIN-BINDING MEMBRANE PROTEIN PCM4-RELATED"/>
    <property type="match status" value="1"/>
</dbReference>
<dbReference type="VEuPathDB" id="PlasmoDB:PRELSG_1019100"/>
<evidence type="ECO:0000313" key="3">
    <source>
        <dbReference type="Proteomes" id="UP000220158"/>
    </source>
</evidence>
<sequence>MFFKFLFFLLFFLSKKVNNKNDISLKGSLTVSNLKISSKDNRENGILFINDEMEYKLGLNTKNELIISKKNKPLINIDEHENLNFFNPDLTVKSLNIQGVFKVLNINQFQMIVHEDFSNTSNTKGWIGENFDSFISICGGTNLLGGYGKLSKGKIYKTFENIPTHTQIRIKCNFHFIDNWNNQTAYMKIGKDEKEEFFFVWTDSHYQLNKENAVNICGNSTGESKFFSLIDVIIPHNSKKLIVEFGTNIQDHQPNSISWGISNFQIYII</sequence>
<organism evidence="2 3">
    <name type="scientific">Plasmodium relictum</name>
    <dbReference type="NCBI Taxonomy" id="85471"/>
    <lineage>
        <taxon>Eukaryota</taxon>
        <taxon>Sar</taxon>
        <taxon>Alveolata</taxon>
        <taxon>Apicomplexa</taxon>
        <taxon>Aconoidasida</taxon>
        <taxon>Haemosporida</taxon>
        <taxon>Plasmodiidae</taxon>
        <taxon>Plasmodium</taxon>
        <taxon>Plasmodium (Haemamoeba)</taxon>
    </lineage>
</organism>
<feature type="signal peptide" evidence="1">
    <location>
        <begin position="1"/>
        <end position="19"/>
    </location>
</feature>
<dbReference type="OMA" id="HTQIRIK"/>
<dbReference type="OrthoDB" id="397220at2759"/>
<proteinExistence type="predicted"/>
<evidence type="ECO:0000256" key="1">
    <source>
        <dbReference type="SAM" id="SignalP"/>
    </source>
</evidence>